<sequence>MLFKSIISLSNKSSNVTSSKSLLLSNDSNLNPFDLTCNTVSNKSSTTFFTRPNFVNY</sequence>
<dbReference type="PaxDb" id="44689-DDB0217828"/>
<keyword evidence="2" id="KW-1185">Reference proteome</keyword>
<dbReference type="KEGG" id="ddi:DDB_G0276589"/>
<protein>
    <submittedName>
        <fullName evidence="1">Uncharacterized protein</fullName>
    </submittedName>
</protein>
<comment type="caution">
    <text evidence="1">The sequence shown here is derived from an EMBL/GenBank/DDBJ whole genome shotgun (WGS) entry which is preliminary data.</text>
</comment>
<evidence type="ECO:0000313" key="1">
    <source>
        <dbReference type="EMBL" id="EAL69151.1"/>
    </source>
</evidence>
<dbReference type="Proteomes" id="UP000002195">
    <property type="component" value="Unassembled WGS sequence"/>
</dbReference>
<evidence type="ECO:0000313" key="2">
    <source>
        <dbReference type="Proteomes" id="UP000002195"/>
    </source>
</evidence>
<proteinExistence type="predicted"/>
<dbReference type="EMBL" id="AAFI02000015">
    <property type="protein sequence ID" value="EAL69151.1"/>
    <property type="molecule type" value="Genomic_DNA"/>
</dbReference>
<dbReference type="FunCoup" id="Q551G0">
    <property type="interactions" value="877"/>
</dbReference>
<dbReference type="GeneID" id="8620582"/>
<dbReference type="dictyBase" id="DDB_G0276589"/>
<organism evidence="1 2">
    <name type="scientific">Dictyostelium discoideum</name>
    <name type="common">Social amoeba</name>
    <dbReference type="NCBI Taxonomy" id="44689"/>
    <lineage>
        <taxon>Eukaryota</taxon>
        <taxon>Amoebozoa</taxon>
        <taxon>Evosea</taxon>
        <taxon>Eumycetozoa</taxon>
        <taxon>Dictyostelia</taxon>
        <taxon>Dictyosteliales</taxon>
        <taxon>Dictyosteliaceae</taxon>
        <taxon>Dictyostelium</taxon>
    </lineage>
</organism>
<accession>Q551G0</accession>
<name>Q551G0_DICDI</name>
<dbReference type="InParanoid" id="Q551G0"/>
<gene>
    <name evidence="1" type="ORF">DDB_G0276589</name>
</gene>
<dbReference type="AlphaFoldDB" id="Q551G0"/>
<dbReference type="RefSeq" id="XP_643077.1">
    <property type="nucleotide sequence ID" value="XM_637985.1"/>
</dbReference>
<dbReference type="HOGENOM" id="CLU_200039_1_0_1"/>
<reference evidence="1 2" key="1">
    <citation type="journal article" date="2005" name="Nature">
        <title>The genome of the social amoeba Dictyostelium discoideum.</title>
        <authorList>
            <consortium name="The Dictyostelium discoideum Sequencing Consortium"/>
            <person name="Eichinger L."/>
            <person name="Pachebat J.A."/>
            <person name="Glockner G."/>
            <person name="Rajandream M.A."/>
            <person name="Sucgang R."/>
            <person name="Berriman M."/>
            <person name="Song J."/>
            <person name="Olsen R."/>
            <person name="Szafranski K."/>
            <person name="Xu Q."/>
            <person name="Tunggal B."/>
            <person name="Kummerfeld S."/>
            <person name="Madera M."/>
            <person name="Konfortov B.A."/>
            <person name="Rivero F."/>
            <person name="Bankier A.T."/>
            <person name="Lehmann R."/>
            <person name="Hamlin N."/>
            <person name="Davies R."/>
            <person name="Gaudet P."/>
            <person name="Fey P."/>
            <person name="Pilcher K."/>
            <person name="Chen G."/>
            <person name="Saunders D."/>
            <person name="Sodergren E."/>
            <person name="Davis P."/>
            <person name="Kerhornou A."/>
            <person name="Nie X."/>
            <person name="Hall N."/>
            <person name="Anjard C."/>
            <person name="Hemphill L."/>
            <person name="Bason N."/>
            <person name="Farbrother P."/>
            <person name="Desany B."/>
            <person name="Just E."/>
            <person name="Morio T."/>
            <person name="Rost R."/>
            <person name="Churcher C."/>
            <person name="Cooper J."/>
            <person name="Haydock S."/>
            <person name="van Driessche N."/>
            <person name="Cronin A."/>
            <person name="Goodhead I."/>
            <person name="Muzny D."/>
            <person name="Mourier T."/>
            <person name="Pain A."/>
            <person name="Lu M."/>
            <person name="Harper D."/>
            <person name="Lindsay R."/>
            <person name="Hauser H."/>
            <person name="James K."/>
            <person name="Quiles M."/>
            <person name="Madan Babu M."/>
            <person name="Saito T."/>
            <person name="Buchrieser C."/>
            <person name="Wardroper A."/>
            <person name="Felder M."/>
            <person name="Thangavelu M."/>
            <person name="Johnson D."/>
            <person name="Knights A."/>
            <person name="Loulseged H."/>
            <person name="Mungall K."/>
            <person name="Oliver K."/>
            <person name="Price C."/>
            <person name="Quail M.A."/>
            <person name="Urushihara H."/>
            <person name="Hernandez J."/>
            <person name="Rabbinowitsch E."/>
            <person name="Steffen D."/>
            <person name="Sanders M."/>
            <person name="Ma J."/>
            <person name="Kohara Y."/>
            <person name="Sharp S."/>
            <person name="Simmonds M."/>
            <person name="Spiegler S."/>
            <person name="Tivey A."/>
            <person name="Sugano S."/>
            <person name="White B."/>
            <person name="Walker D."/>
            <person name="Woodward J."/>
            <person name="Winckler T."/>
            <person name="Tanaka Y."/>
            <person name="Shaulsky G."/>
            <person name="Schleicher M."/>
            <person name="Weinstock G."/>
            <person name="Rosenthal A."/>
            <person name="Cox E.C."/>
            <person name="Chisholm R.L."/>
            <person name="Gibbs R."/>
            <person name="Loomis W.F."/>
            <person name="Platzer M."/>
            <person name="Kay R.R."/>
            <person name="Williams J."/>
            <person name="Dear P.H."/>
            <person name="Noegel A.A."/>
            <person name="Barrell B."/>
            <person name="Kuspa A."/>
        </authorList>
    </citation>
    <scope>NUCLEOTIDE SEQUENCE [LARGE SCALE GENOMIC DNA]</scope>
    <source>
        <strain evidence="1 2">AX4</strain>
    </source>
</reference>